<dbReference type="OrthoDB" id="5291012at2"/>
<reference evidence="2" key="1">
    <citation type="journal article" date="2016" name="Int. J. Mol. Sci.">
        <title>Comparative genomics of the extreme acidophile Acidithiobacillus thiooxidans reveals intraspecific divergence and niche adaptation.</title>
        <authorList>
            <person name="Zhang X."/>
            <person name="Feng X."/>
            <person name="Tao J."/>
            <person name="Ma L."/>
            <person name="Xiao Y."/>
            <person name="Liang Y."/>
            <person name="Liu X."/>
            <person name="Yin H."/>
        </authorList>
    </citation>
    <scope>NUCLEOTIDE SEQUENCE [LARGE SCALE GENOMIC DNA]</scope>
    <source>
        <strain evidence="2">DXS-W</strain>
    </source>
</reference>
<accession>A0A1C2ICY3</accession>
<evidence type="ECO:0000313" key="3">
    <source>
        <dbReference type="Proteomes" id="UP000095008"/>
    </source>
</evidence>
<dbReference type="EMBL" id="LWRY01000062">
    <property type="protein sequence ID" value="OCX73849.1"/>
    <property type="molecule type" value="Genomic_DNA"/>
</dbReference>
<dbReference type="Gene3D" id="2.40.160.10">
    <property type="entry name" value="Porin"/>
    <property type="match status" value="1"/>
</dbReference>
<name>A0A1C2ICY3_ACITH</name>
<organism evidence="2 3">
    <name type="scientific">Acidithiobacillus thiooxidans</name>
    <name type="common">Thiobacillus thiooxidans</name>
    <dbReference type="NCBI Taxonomy" id="930"/>
    <lineage>
        <taxon>Bacteria</taxon>
        <taxon>Pseudomonadati</taxon>
        <taxon>Pseudomonadota</taxon>
        <taxon>Acidithiobacillia</taxon>
        <taxon>Acidithiobacillales</taxon>
        <taxon>Acidithiobacillaceae</taxon>
        <taxon>Acidithiobacillus</taxon>
    </lineage>
</organism>
<comment type="caution">
    <text evidence="2">The sequence shown here is derived from an EMBL/GenBank/DDBJ whole genome shotgun (WGS) entry which is preliminary data.</text>
</comment>
<evidence type="ECO:0000256" key="1">
    <source>
        <dbReference type="SAM" id="SignalP"/>
    </source>
</evidence>
<sequence>MKKNLIALAVAAAFVVPGMAFASTNDVFAPANSNNDTGPILYGYAQITGAQQWGTSTNGSAPGSNGLVFGANRIRLGVKGEAVPGVTYNIEAGWDGAAISGSTGAPNSGNLLNDGLGNGGNASIINAWLNYAPVPFAQLEVGKFKLPVGNEYVSKAGNELPFVFRSMAQSLLPGRSAGAMIHANDVMGTGIGYAVGIADDTSFDEYNAYNWTASNSMPFGSGQSGYLNGSGNYIAFARLDYDFMGPLLKAEVSGSRMSLGSVSANNGGFGLPTPALSQTAIYTWNVGVHGGMMGIHYEASYTNMTSGRSFGTHNMTEYGINIYNNQGMLATDWNVGLGVNLHQMTLTPSWLDIEPAVRFDSFSINDHNGYDAKIDNTTVGLNYFVNPNNPHAAEVQLNYIIPTARQGKFGVYNGTNYGGVFGSNGAPINGMAYNTLMLQFQAGF</sequence>
<keyword evidence="1" id="KW-0732">Signal</keyword>
<keyword evidence="3" id="KW-1185">Reference proteome</keyword>
<gene>
    <name evidence="2" type="ORF">A6M23_07520</name>
</gene>
<evidence type="ECO:0000313" key="2">
    <source>
        <dbReference type="EMBL" id="OCX73849.1"/>
    </source>
</evidence>
<dbReference type="InterPro" id="IPR010870">
    <property type="entry name" value="Porin_O/P"/>
</dbReference>
<feature type="chain" id="PRO_5008663547" description="Porin" evidence="1">
    <location>
        <begin position="23"/>
        <end position="444"/>
    </location>
</feature>
<protein>
    <recommendedName>
        <fullName evidence="4">Porin</fullName>
    </recommendedName>
</protein>
<dbReference type="Proteomes" id="UP000095008">
    <property type="component" value="Unassembled WGS sequence"/>
</dbReference>
<dbReference type="RefSeq" id="WP_024895417.1">
    <property type="nucleotide sequence ID" value="NZ_LGYM01000001.1"/>
</dbReference>
<dbReference type="InterPro" id="IPR023614">
    <property type="entry name" value="Porin_dom_sf"/>
</dbReference>
<feature type="signal peptide" evidence="1">
    <location>
        <begin position="1"/>
        <end position="22"/>
    </location>
</feature>
<dbReference type="Pfam" id="PF07396">
    <property type="entry name" value="Porin_O_P"/>
    <property type="match status" value="2"/>
</dbReference>
<proteinExistence type="predicted"/>
<dbReference type="AlphaFoldDB" id="A0A1C2ICY3"/>
<evidence type="ECO:0008006" key="4">
    <source>
        <dbReference type="Google" id="ProtNLM"/>
    </source>
</evidence>